<evidence type="ECO:0000313" key="2">
    <source>
        <dbReference type="EMBL" id="GBP85675.1"/>
    </source>
</evidence>
<evidence type="ECO:0000313" key="3">
    <source>
        <dbReference type="Proteomes" id="UP000299102"/>
    </source>
</evidence>
<reference evidence="2 3" key="1">
    <citation type="journal article" date="2019" name="Commun. Biol.">
        <title>The bagworm genome reveals a unique fibroin gene that provides high tensile strength.</title>
        <authorList>
            <person name="Kono N."/>
            <person name="Nakamura H."/>
            <person name="Ohtoshi R."/>
            <person name="Tomita M."/>
            <person name="Numata K."/>
            <person name="Arakawa K."/>
        </authorList>
    </citation>
    <scope>NUCLEOTIDE SEQUENCE [LARGE SCALE GENOMIC DNA]</scope>
</reference>
<protein>
    <submittedName>
        <fullName evidence="2">Uncharacterized protein</fullName>
    </submittedName>
</protein>
<accession>A0A4C1ZGL8</accession>
<dbReference type="EMBL" id="BGZK01001752">
    <property type="protein sequence ID" value="GBP85675.1"/>
    <property type="molecule type" value="Genomic_DNA"/>
</dbReference>
<proteinExistence type="predicted"/>
<feature type="compositionally biased region" description="Gly residues" evidence="1">
    <location>
        <begin position="107"/>
        <end position="116"/>
    </location>
</feature>
<comment type="caution">
    <text evidence="2">The sequence shown here is derived from an EMBL/GenBank/DDBJ whole genome shotgun (WGS) entry which is preliminary data.</text>
</comment>
<sequence>MIHYSVLADYAYEKEAIIRQFDNHTRRIENSPIRIRRGDRAASESESAADLSYSYRSRSSPRRNEVVPAKFSEGGVKVDPVQRVGAGEQSGGRPAPGRRHLIPAGPACGGAPRGSE</sequence>
<feature type="region of interest" description="Disordered" evidence="1">
    <location>
        <begin position="36"/>
        <end position="116"/>
    </location>
</feature>
<dbReference type="AlphaFoldDB" id="A0A4C1ZGL8"/>
<feature type="compositionally biased region" description="Low complexity" evidence="1">
    <location>
        <begin position="44"/>
        <end position="58"/>
    </location>
</feature>
<name>A0A4C1ZGL8_EUMVA</name>
<gene>
    <name evidence="2" type="ORF">EVAR_99797_1</name>
</gene>
<keyword evidence="3" id="KW-1185">Reference proteome</keyword>
<organism evidence="2 3">
    <name type="scientific">Eumeta variegata</name>
    <name type="common">Bagworm moth</name>
    <name type="synonym">Eumeta japonica</name>
    <dbReference type="NCBI Taxonomy" id="151549"/>
    <lineage>
        <taxon>Eukaryota</taxon>
        <taxon>Metazoa</taxon>
        <taxon>Ecdysozoa</taxon>
        <taxon>Arthropoda</taxon>
        <taxon>Hexapoda</taxon>
        <taxon>Insecta</taxon>
        <taxon>Pterygota</taxon>
        <taxon>Neoptera</taxon>
        <taxon>Endopterygota</taxon>
        <taxon>Lepidoptera</taxon>
        <taxon>Glossata</taxon>
        <taxon>Ditrysia</taxon>
        <taxon>Tineoidea</taxon>
        <taxon>Psychidae</taxon>
        <taxon>Oiketicinae</taxon>
        <taxon>Eumeta</taxon>
    </lineage>
</organism>
<dbReference type="Proteomes" id="UP000299102">
    <property type="component" value="Unassembled WGS sequence"/>
</dbReference>
<evidence type="ECO:0000256" key="1">
    <source>
        <dbReference type="SAM" id="MobiDB-lite"/>
    </source>
</evidence>